<evidence type="ECO:0000256" key="1">
    <source>
        <dbReference type="SAM" id="MobiDB-lite"/>
    </source>
</evidence>
<dbReference type="RefSeq" id="WP_103097013.1">
    <property type="nucleotide sequence ID" value="NZ_LYMM01000044.1"/>
</dbReference>
<dbReference type="AlphaFoldDB" id="A0A2K2FYA2"/>
<dbReference type="InterPro" id="IPR007948">
    <property type="entry name" value="DUF736"/>
</dbReference>
<keyword evidence="3" id="KW-1185">Reference proteome</keyword>
<protein>
    <recommendedName>
        <fullName evidence="4">DUF736 domain-containing protein</fullName>
    </recommendedName>
</protein>
<evidence type="ECO:0000313" key="2">
    <source>
        <dbReference type="EMBL" id="PNU03732.1"/>
    </source>
</evidence>
<comment type="caution">
    <text evidence="2">The sequence shown here is derived from an EMBL/GenBank/DDBJ whole genome shotgun (WGS) entry which is preliminary data.</text>
</comment>
<dbReference type="Pfam" id="PF05284">
    <property type="entry name" value="DUF736"/>
    <property type="match status" value="1"/>
</dbReference>
<evidence type="ECO:0000313" key="3">
    <source>
        <dbReference type="Proteomes" id="UP000236327"/>
    </source>
</evidence>
<accession>A0A2K2FYA2</accession>
<feature type="compositionally biased region" description="Basic and acidic residues" evidence="1">
    <location>
        <begin position="109"/>
        <end position="119"/>
    </location>
</feature>
<dbReference type="EMBL" id="LYMM01000044">
    <property type="protein sequence ID" value="PNU03732.1"/>
    <property type="molecule type" value="Genomic_DNA"/>
</dbReference>
<dbReference type="OrthoDB" id="9800788at2"/>
<name>A0A2K2FYA2_9SPHN</name>
<reference evidence="2 3" key="1">
    <citation type="submission" date="2016-05" db="EMBL/GenBank/DDBJ databases">
        <title>Complete genome sequence of Novosphingobium guangzhouense SA925(T).</title>
        <authorList>
            <person name="Sha S."/>
        </authorList>
    </citation>
    <scope>NUCLEOTIDE SEQUENCE [LARGE SCALE GENOMIC DNA]</scope>
    <source>
        <strain evidence="2 3">SA925</strain>
    </source>
</reference>
<dbReference type="Proteomes" id="UP000236327">
    <property type="component" value="Unassembled WGS sequence"/>
</dbReference>
<organism evidence="2 3">
    <name type="scientific">Novosphingobium guangzhouense</name>
    <dbReference type="NCBI Taxonomy" id="1850347"/>
    <lineage>
        <taxon>Bacteria</taxon>
        <taxon>Pseudomonadati</taxon>
        <taxon>Pseudomonadota</taxon>
        <taxon>Alphaproteobacteria</taxon>
        <taxon>Sphingomonadales</taxon>
        <taxon>Sphingomonadaceae</taxon>
        <taxon>Novosphingobium</taxon>
    </lineage>
</organism>
<sequence length="119" mass="13880">MRRGIVIGRFKLTRQGGWEGEINTLTIQRQIRLVPNDDRVSENAPAFRVMMGWQHVGDAWERQSRSEPFRQYLRVRIDDPLCPISAMLFTDPEDMSARLVLPPPQTRRSQMDAQERGDE</sequence>
<feature type="region of interest" description="Disordered" evidence="1">
    <location>
        <begin position="95"/>
        <end position="119"/>
    </location>
</feature>
<gene>
    <name evidence="2" type="ORF">A8V01_22485</name>
</gene>
<proteinExistence type="predicted"/>
<evidence type="ECO:0008006" key="4">
    <source>
        <dbReference type="Google" id="ProtNLM"/>
    </source>
</evidence>